<dbReference type="Proteomes" id="UP001569963">
    <property type="component" value="Unassembled WGS sequence"/>
</dbReference>
<sequence>MSRDRVKVGENRKHFSTSLFGAERRAVVAFDLVGEDPDSPEGRCPAVYVDPDSGDFYFQGLLVTDPLLIAEIARHGNLHSDEAVVRLPARMASIIAEAAAGTYEPGRLGHGPADSTEVLQGAKHTALHLEMRDAYDPSHYAYQEFVSGGSGWYEMAKWQKIVQDAVGRGVTIRRARVVSEPPSDYIRWEHMLTSQNVAAGEDVRWLPRDRAWDLMLPGADFWLFDHKLVMFNFCSGDGTEIPEEKSSNDPDVVARCLAAFERVWERAIPHEQYELPSRD</sequence>
<gene>
    <name evidence="2" type="ORF">SM611_03855</name>
</gene>
<comment type="caution">
    <text evidence="2">The sequence shown here is derived from an EMBL/GenBank/DDBJ whole genome shotgun (WGS) entry which is preliminary data.</text>
</comment>
<accession>A0ABV4Q4G3</accession>
<reference evidence="2 3" key="1">
    <citation type="submission" date="2023-11" db="EMBL/GenBank/DDBJ databases">
        <title>Actinomadura monticuli sp. nov., isolated from volcanic ash.</title>
        <authorList>
            <person name="Lee S.D."/>
            <person name="Yang H."/>
            <person name="Kim I.S."/>
        </authorList>
    </citation>
    <scope>NUCLEOTIDE SEQUENCE [LARGE SCALE GENOMIC DNA]</scope>
    <source>
        <strain evidence="2 3">DLS-62</strain>
    </source>
</reference>
<keyword evidence="3" id="KW-1185">Reference proteome</keyword>
<organism evidence="2 3">
    <name type="scientific">Actinomadura monticuli</name>
    <dbReference type="NCBI Taxonomy" id="3097367"/>
    <lineage>
        <taxon>Bacteria</taxon>
        <taxon>Bacillati</taxon>
        <taxon>Actinomycetota</taxon>
        <taxon>Actinomycetes</taxon>
        <taxon>Streptosporangiales</taxon>
        <taxon>Thermomonosporaceae</taxon>
        <taxon>Actinomadura</taxon>
    </lineage>
</organism>
<dbReference type="Pfam" id="PF21806">
    <property type="entry name" value="DUF6879"/>
    <property type="match status" value="1"/>
</dbReference>
<evidence type="ECO:0000259" key="1">
    <source>
        <dbReference type="Pfam" id="PF21806"/>
    </source>
</evidence>
<name>A0ABV4Q4G3_9ACTN</name>
<evidence type="ECO:0000313" key="3">
    <source>
        <dbReference type="Proteomes" id="UP001569963"/>
    </source>
</evidence>
<dbReference type="InterPro" id="IPR049244">
    <property type="entry name" value="DUF6879"/>
</dbReference>
<dbReference type="RefSeq" id="WP_371947377.1">
    <property type="nucleotide sequence ID" value="NZ_JAXCEI010000001.1"/>
</dbReference>
<evidence type="ECO:0000313" key="2">
    <source>
        <dbReference type="EMBL" id="MFA1538053.1"/>
    </source>
</evidence>
<protein>
    <recommendedName>
        <fullName evidence="1">DUF6879 domain-containing protein</fullName>
    </recommendedName>
</protein>
<dbReference type="EMBL" id="JAXCEI010000001">
    <property type="protein sequence ID" value="MFA1538053.1"/>
    <property type="molecule type" value="Genomic_DNA"/>
</dbReference>
<feature type="domain" description="DUF6879" evidence="1">
    <location>
        <begin position="115"/>
        <end position="273"/>
    </location>
</feature>
<proteinExistence type="predicted"/>